<reference evidence="2 3" key="1">
    <citation type="journal article" date="2019" name="Commun. Biol.">
        <title>The bagworm genome reveals a unique fibroin gene that provides high tensile strength.</title>
        <authorList>
            <person name="Kono N."/>
            <person name="Nakamura H."/>
            <person name="Ohtoshi R."/>
            <person name="Tomita M."/>
            <person name="Numata K."/>
            <person name="Arakawa K."/>
        </authorList>
    </citation>
    <scope>NUCLEOTIDE SEQUENCE [LARGE SCALE GENOMIC DNA]</scope>
</reference>
<protein>
    <submittedName>
        <fullName evidence="2">Uncharacterized protein</fullName>
    </submittedName>
</protein>
<sequence>MYAVHEPILVDKTIKLSNLPERRLLAYFQPITADYVKPLRGESSVAHVPSSCISTRLHPLDILLPPKCRQRTDDSSELSISGDDHLFSDGSPARLPSTAPQKVVHSS</sequence>
<evidence type="ECO:0000313" key="2">
    <source>
        <dbReference type="EMBL" id="GBP04764.1"/>
    </source>
</evidence>
<gene>
    <name evidence="2" type="ORF">EVAR_99534_1</name>
</gene>
<keyword evidence="3" id="KW-1185">Reference proteome</keyword>
<name>A0A4C1SS41_EUMVA</name>
<dbReference type="AlphaFoldDB" id="A0A4C1SS41"/>
<evidence type="ECO:0000313" key="3">
    <source>
        <dbReference type="Proteomes" id="UP000299102"/>
    </source>
</evidence>
<dbReference type="EMBL" id="BGZK01003815">
    <property type="protein sequence ID" value="GBP04764.1"/>
    <property type="molecule type" value="Genomic_DNA"/>
</dbReference>
<comment type="caution">
    <text evidence="2">The sequence shown here is derived from an EMBL/GenBank/DDBJ whole genome shotgun (WGS) entry which is preliminary data.</text>
</comment>
<feature type="region of interest" description="Disordered" evidence="1">
    <location>
        <begin position="66"/>
        <end position="107"/>
    </location>
</feature>
<dbReference type="Proteomes" id="UP000299102">
    <property type="component" value="Unassembled WGS sequence"/>
</dbReference>
<feature type="compositionally biased region" description="Polar residues" evidence="1">
    <location>
        <begin position="98"/>
        <end position="107"/>
    </location>
</feature>
<proteinExistence type="predicted"/>
<organism evidence="2 3">
    <name type="scientific">Eumeta variegata</name>
    <name type="common">Bagworm moth</name>
    <name type="synonym">Eumeta japonica</name>
    <dbReference type="NCBI Taxonomy" id="151549"/>
    <lineage>
        <taxon>Eukaryota</taxon>
        <taxon>Metazoa</taxon>
        <taxon>Ecdysozoa</taxon>
        <taxon>Arthropoda</taxon>
        <taxon>Hexapoda</taxon>
        <taxon>Insecta</taxon>
        <taxon>Pterygota</taxon>
        <taxon>Neoptera</taxon>
        <taxon>Endopterygota</taxon>
        <taxon>Lepidoptera</taxon>
        <taxon>Glossata</taxon>
        <taxon>Ditrysia</taxon>
        <taxon>Tineoidea</taxon>
        <taxon>Psychidae</taxon>
        <taxon>Oiketicinae</taxon>
        <taxon>Eumeta</taxon>
    </lineage>
</organism>
<evidence type="ECO:0000256" key="1">
    <source>
        <dbReference type="SAM" id="MobiDB-lite"/>
    </source>
</evidence>
<accession>A0A4C1SS41</accession>